<dbReference type="PANTHER" id="PTHR47951">
    <property type="entry name" value="OS08G0547900 PROTEIN"/>
    <property type="match status" value="1"/>
</dbReference>
<name>A0AAV3Q558_LITER</name>
<dbReference type="PROSITE" id="PS00086">
    <property type="entry name" value="CYTOCHROME_P450"/>
    <property type="match status" value="1"/>
</dbReference>
<dbReference type="PANTHER" id="PTHR47951:SF3">
    <property type="entry name" value="CYTOCHROME P450, FAMILY 706, SUBFAMILY A, POLYPEPTIDE 4"/>
    <property type="match status" value="1"/>
</dbReference>
<accession>A0AAV3Q558</accession>
<evidence type="ECO:0000313" key="10">
    <source>
        <dbReference type="EMBL" id="GAA0157593.1"/>
    </source>
</evidence>
<evidence type="ECO:0000256" key="2">
    <source>
        <dbReference type="ARBA" id="ARBA00022617"/>
    </source>
</evidence>
<evidence type="ECO:0008006" key="12">
    <source>
        <dbReference type="Google" id="ProtNLM"/>
    </source>
</evidence>
<keyword evidence="9" id="KW-0812">Transmembrane</keyword>
<feature type="transmembrane region" description="Helical" evidence="9">
    <location>
        <begin position="25"/>
        <end position="45"/>
    </location>
</feature>
<keyword evidence="9" id="KW-0472">Membrane</keyword>
<keyword evidence="3 7" id="KW-0479">Metal-binding</keyword>
<dbReference type="GO" id="GO:0005506">
    <property type="term" value="F:iron ion binding"/>
    <property type="evidence" value="ECO:0007669"/>
    <property type="project" value="InterPro"/>
</dbReference>
<comment type="similarity">
    <text evidence="1 8">Belongs to the cytochrome P450 family.</text>
</comment>
<dbReference type="PRINTS" id="PR00463">
    <property type="entry name" value="EP450I"/>
</dbReference>
<dbReference type="Gene3D" id="1.10.630.10">
    <property type="entry name" value="Cytochrome P450"/>
    <property type="match status" value="1"/>
</dbReference>
<reference evidence="10 11" key="1">
    <citation type="submission" date="2024-01" db="EMBL/GenBank/DDBJ databases">
        <title>The complete chloroplast genome sequence of Lithospermum erythrorhizon: insights into the phylogenetic relationship among Boraginaceae species and the maternal lineages of purple gromwells.</title>
        <authorList>
            <person name="Okada T."/>
            <person name="Watanabe K."/>
        </authorList>
    </citation>
    <scope>NUCLEOTIDE SEQUENCE [LARGE SCALE GENOMIC DNA]</scope>
</reference>
<evidence type="ECO:0000256" key="9">
    <source>
        <dbReference type="SAM" id="Phobius"/>
    </source>
</evidence>
<sequence>MVLISQFLFQNLSKSVCNAYEEEYAIVLCTFIFIIIVSLYTWLVLIKRNQYQLPPGPKGLPIVGSLPFLDPEIHCYFANLAKSYGPILSLKLGKVTCVVISSPGLAHEVLKDHDVTFANREIPDASRAIEYCGHDIAFTNYGPEWQMLRKVCVHHMLGNTTLVASYNLRRREMRSTIGYLYSQKGSSVNIGEQMFLTLLNVITSMLWGDTIQVEEREQVGTEFRQLVAEVTELLGKPNLSDFFPGLAWLDLQGIRKKMAMVIPRFDNIFDKLIGQRLGIEQFGVEKDFLQVLLQLKNERDPKTPLTMHHVKALLLDMVVGGTDTTSSTVEFAMAELMNKPMLMKKAQQELDTVVGSDTIVEESHIPKLPYLHAIVKEVLRLHPALPLLIPHRPSESCVVGGYTVPEGARVFVNAWAIHRDATIWKKPLEFHPERFLNGNGDYSGKNFNYIPFGSGRRMCAGMAMAERMVMHSLASLLHSFDWELPAGENLDLSEKFGIVMKKRIPLVASPIPRLSGPAMYK</sequence>
<dbReference type="InterPro" id="IPR002401">
    <property type="entry name" value="Cyt_P450_E_grp-I"/>
</dbReference>
<dbReference type="InterPro" id="IPR036396">
    <property type="entry name" value="Cyt_P450_sf"/>
</dbReference>
<evidence type="ECO:0000256" key="4">
    <source>
        <dbReference type="ARBA" id="ARBA00023002"/>
    </source>
</evidence>
<keyword evidence="5 7" id="KW-0408">Iron</keyword>
<dbReference type="FunFam" id="1.10.630.10:FF:000007">
    <property type="entry name" value="Cytochrome P450 76C4"/>
    <property type="match status" value="1"/>
</dbReference>
<evidence type="ECO:0000313" key="11">
    <source>
        <dbReference type="Proteomes" id="UP001454036"/>
    </source>
</evidence>
<dbReference type="GO" id="GO:0020037">
    <property type="term" value="F:heme binding"/>
    <property type="evidence" value="ECO:0007669"/>
    <property type="project" value="InterPro"/>
</dbReference>
<dbReference type="InterPro" id="IPR001128">
    <property type="entry name" value="Cyt_P450"/>
</dbReference>
<gene>
    <name evidence="10" type="ORF">LIER_14830</name>
</gene>
<keyword evidence="4 8" id="KW-0560">Oxidoreductase</keyword>
<evidence type="ECO:0000256" key="7">
    <source>
        <dbReference type="PIRSR" id="PIRSR602401-1"/>
    </source>
</evidence>
<keyword evidence="6 8" id="KW-0503">Monooxygenase</keyword>
<evidence type="ECO:0000256" key="3">
    <source>
        <dbReference type="ARBA" id="ARBA00022723"/>
    </source>
</evidence>
<dbReference type="Proteomes" id="UP001454036">
    <property type="component" value="Unassembled WGS sequence"/>
</dbReference>
<dbReference type="InterPro" id="IPR017972">
    <property type="entry name" value="Cyt_P450_CS"/>
</dbReference>
<dbReference type="EMBL" id="BAABME010003141">
    <property type="protein sequence ID" value="GAA0157593.1"/>
    <property type="molecule type" value="Genomic_DNA"/>
</dbReference>
<dbReference type="SUPFAM" id="SSF48264">
    <property type="entry name" value="Cytochrome P450"/>
    <property type="match status" value="1"/>
</dbReference>
<comment type="cofactor">
    <cofactor evidence="7">
        <name>heme</name>
        <dbReference type="ChEBI" id="CHEBI:30413"/>
    </cofactor>
</comment>
<evidence type="ECO:0000256" key="5">
    <source>
        <dbReference type="ARBA" id="ARBA00023004"/>
    </source>
</evidence>
<keyword evidence="2 7" id="KW-0349">Heme</keyword>
<dbReference type="CDD" id="cd11073">
    <property type="entry name" value="CYP76-like"/>
    <property type="match status" value="1"/>
</dbReference>
<dbReference type="GO" id="GO:0004497">
    <property type="term" value="F:monooxygenase activity"/>
    <property type="evidence" value="ECO:0007669"/>
    <property type="project" value="UniProtKB-KW"/>
</dbReference>
<evidence type="ECO:0000256" key="8">
    <source>
        <dbReference type="RuleBase" id="RU000461"/>
    </source>
</evidence>
<evidence type="ECO:0000256" key="1">
    <source>
        <dbReference type="ARBA" id="ARBA00010617"/>
    </source>
</evidence>
<feature type="binding site" description="axial binding residue" evidence="7">
    <location>
        <position position="459"/>
    </location>
    <ligand>
        <name>heme</name>
        <dbReference type="ChEBI" id="CHEBI:30413"/>
    </ligand>
    <ligandPart>
        <name>Fe</name>
        <dbReference type="ChEBI" id="CHEBI:18248"/>
    </ligandPart>
</feature>
<keyword evidence="9" id="KW-1133">Transmembrane helix</keyword>
<dbReference type="AlphaFoldDB" id="A0AAV3Q558"/>
<protein>
    <recommendedName>
        <fullName evidence="12">Cytochrome P450</fullName>
    </recommendedName>
</protein>
<organism evidence="10 11">
    <name type="scientific">Lithospermum erythrorhizon</name>
    <name type="common">Purple gromwell</name>
    <name type="synonym">Lithospermum officinale var. erythrorhizon</name>
    <dbReference type="NCBI Taxonomy" id="34254"/>
    <lineage>
        <taxon>Eukaryota</taxon>
        <taxon>Viridiplantae</taxon>
        <taxon>Streptophyta</taxon>
        <taxon>Embryophyta</taxon>
        <taxon>Tracheophyta</taxon>
        <taxon>Spermatophyta</taxon>
        <taxon>Magnoliopsida</taxon>
        <taxon>eudicotyledons</taxon>
        <taxon>Gunneridae</taxon>
        <taxon>Pentapetalae</taxon>
        <taxon>asterids</taxon>
        <taxon>lamiids</taxon>
        <taxon>Boraginales</taxon>
        <taxon>Boraginaceae</taxon>
        <taxon>Boraginoideae</taxon>
        <taxon>Lithospermeae</taxon>
        <taxon>Lithospermum</taxon>
    </lineage>
</organism>
<dbReference type="GO" id="GO:0016705">
    <property type="term" value="F:oxidoreductase activity, acting on paired donors, with incorporation or reduction of molecular oxygen"/>
    <property type="evidence" value="ECO:0007669"/>
    <property type="project" value="InterPro"/>
</dbReference>
<dbReference type="PRINTS" id="PR00385">
    <property type="entry name" value="P450"/>
</dbReference>
<keyword evidence="11" id="KW-1185">Reference proteome</keyword>
<evidence type="ECO:0000256" key="6">
    <source>
        <dbReference type="ARBA" id="ARBA00023033"/>
    </source>
</evidence>
<comment type="caution">
    <text evidence="10">The sequence shown here is derived from an EMBL/GenBank/DDBJ whole genome shotgun (WGS) entry which is preliminary data.</text>
</comment>
<dbReference type="Pfam" id="PF00067">
    <property type="entry name" value="p450"/>
    <property type="match status" value="1"/>
</dbReference>
<proteinExistence type="inferred from homology"/>